<protein>
    <submittedName>
        <fullName evidence="1">Uncharacterized protein</fullName>
    </submittedName>
</protein>
<evidence type="ECO:0000313" key="2">
    <source>
        <dbReference type="Proteomes" id="UP000237839"/>
    </source>
</evidence>
<comment type="caution">
    <text evidence="1">The sequence shown here is derived from an EMBL/GenBank/DDBJ whole genome shotgun (WGS) entry which is preliminary data.</text>
</comment>
<dbReference type="Proteomes" id="UP000237839">
    <property type="component" value="Unassembled WGS sequence"/>
</dbReference>
<proteinExistence type="predicted"/>
<accession>A0A2S9GTG4</accession>
<sequence length="69" mass="8018">MPTQEITFSDDERDMLERVRLQQGLATLEQTAEWLVKSRLRNQTKHFTGRGRSLYAVTASSTRKSHESH</sequence>
<reference evidence="1 2" key="1">
    <citation type="submission" date="2018-02" db="EMBL/GenBank/DDBJ databases">
        <title>Solimicrobium silvestre gen. nov., sp. nov., isolated from alpine forest soil.</title>
        <authorList>
            <person name="Margesin R."/>
            <person name="Albuquerque L."/>
            <person name="Zhang D.-C."/>
            <person name="Froufe H.J.C."/>
            <person name="Severino R."/>
            <person name="Roxo I."/>
            <person name="Egas C."/>
            <person name="Da Costa M.S."/>
        </authorList>
    </citation>
    <scope>NUCLEOTIDE SEQUENCE [LARGE SCALE GENOMIC DNA]</scope>
    <source>
        <strain evidence="1 2">S20-91</strain>
    </source>
</reference>
<dbReference type="EMBL" id="PUGF01000031">
    <property type="protein sequence ID" value="PRC90991.1"/>
    <property type="molecule type" value="Genomic_DNA"/>
</dbReference>
<dbReference type="AlphaFoldDB" id="A0A2S9GTG4"/>
<organism evidence="1 2">
    <name type="scientific">Solimicrobium silvestre</name>
    <dbReference type="NCBI Taxonomy" id="2099400"/>
    <lineage>
        <taxon>Bacteria</taxon>
        <taxon>Pseudomonadati</taxon>
        <taxon>Pseudomonadota</taxon>
        <taxon>Betaproteobacteria</taxon>
        <taxon>Burkholderiales</taxon>
        <taxon>Oxalobacteraceae</taxon>
        <taxon>Solimicrobium</taxon>
    </lineage>
</organism>
<dbReference type="RefSeq" id="WP_105534018.1">
    <property type="nucleotide sequence ID" value="NZ_PUGF01000031.1"/>
</dbReference>
<evidence type="ECO:0000313" key="1">
    <source>
        <dbReference type="EMBL" id="PRC90991.1"/>
    </source>
</evidence>
<dbReference type="OrthoDB" id="9028241at2"/>
<keyword evidence="2" id="KW-1185">Reference proteome</keyword>
<name>A0A2S9GTG4_9BURK</name>
<gene>
    <name evidence="1" type="ORF">S2091_4287</name>
</gene>